<feature type="transmembrane region" description="Helical" evidence="6">
    <location>
        <begin position="215"/>
        <end position="235"/>
    </location>
</feature>
<dbReference type="AlphaFoldDB" id="A0AAU7VUN6"/>
<dbReference type="InterPro" id="IPR036259">
    <property type="entry name" value="MFS_trans_sf"/>
</dbReference>
<evidence type="ECO:0000256" key="4">
    <source>
        <dbReference type="ARBA" id="ARBA00023136"/>
    </source>
</evidence>
<dbReference type="Gene3D" id="1.20.1250.20">
    <property type="entry name" value="MFS general substrate transporter like domains"/>
    <property type="match status" value="2"/>
</dbReference>
<feature type="transmembrane region" description="Helical" evidence="6">
    <location>
        <begin position="306"/>
        <end position="327"/>
    </location>
</feature>
<reference evidence="8" key="1">
    <citation type="submission" date="2024-06" db="EMBL/GenBank/DDBJ databases">
        <title>Draft genome sequence of Microbacterium sp. strain A8/3-1, isolated from Oxytropis tragacanthoides Fisch. ex DC. Root nodules in the Altai region of Russia.</title>
        <authorList>
            <person name="Sazanova A."/>
            <person name="Guro P."/>
            <person name="Kuznetsova I."/>
            <person name="Belimov A."/>
            <person name="Safronova V."/>
        </authorList>
    </citation>
    <scope>NUCLEOTIDE SEQUENCE</scope>
    <source>
        <strain evidence="8">A8/3-1</strain>
    </source>
</reference>
<proteinExistence type="predicted"/>
<name>A0AAU7VUN6_9MICO</name>
<protein>
    <submittedName>
        <fullName evidence="8">MFS transporter</fullName>
    </submittedName>
</protein>
<dbReference type="PROSITE" id="PS50850">
    <property type="entry name" value="MFS"/>
    <property type="match status" value="1"/>
</dbReference>
<dbReference type="EMBL" id="CP158357">
    <property type="protein sequence ID" value="XBX77892.1"/>
    <property type="molecule type" value="Genomic_DNA"/>
</dbReference>
<evidence type="ECO:0000256" key="5">
    <source>
        <dbReference type="SAM" id="MobiDB-lite"/>
    </source>
</evidence>
<feature type="transmembrane region" description="Helical" evidence="6">
    <location>
        <begin position="153"/>
        <end position="175"/>
    </location>
</feature>
<feature type="transmembrane region" description="Helical" evidence="6">
    <location>
        <begin position="57"/>
        <end position="81"/>
    </location>
</feature>
<dbReference type="PANTHER" id="PTHR23528">
    <property type="match status" value="1"/>
</dbReference>
<dbReference type="InterPro" id="IPR011701">
    <property type="entry name" value="MFS"/>
</dbReference>
<evidence type="ECO:0000313" key="8">
    <source>
        <dbReference type="EMBL" id="XBX77892.1"/>
    </source>
</evidence>
<feature type="region of interest" description="Disordered" evidence="5">
    <location>
        <begin position="1"/>
        <end position="44"/>
    </location>
</feature>
<feature type="transmembrane region" description="Helical" evidence="6">
    <location>
        <begin position="409"/>
        <end position="428"/>
    </location>
</feature>
<feature type="compositionally biased region" description="Basic and acidic residues" evidence="5">
    <location>
        <begin position="1"/>
        <end position="10"/>
    </location>
</feature>
<feature type="domain" description="Major facilitator superfamily (MFS) profile" evidence="7">
    <location>
        <begin position="56"/>
        <end position="457"/>
    </location>
</feature>
<dbReference type="PANTHER" id="PTHR23528:SF1">
    <property type="entry name" value="MAJOR FACILITATOR SUPERFAMILY (MFS) PROFILE DOMAIN-CONTAINING PROTEIN"/>
    <property type="match status" value="1"/>
</dbReference>
<evidence type="ECO:0000259" key="7">
    <source>
        <dbReference type="PROSITE" id="PS50850"/>
    </source>
</evidence>
<feature type="transmembrane region" description="Helical" evidence="6">
    <location>
        <begin position="93"/>
        <end position="116"/>
    </location>
</feature>
<dbReference type="Pfam" id="PF07690">
    <property type="entry name" value="MFS_1"/>
    <property type="match status" value="1"/>
</dbReference>
<evidence type="ECO:0000256" key="1">
    <source>
        <dbReference type="ARBA" id="ARBA00004651"/>
    </source>
</evidence>
<dbReference type="PROSITE" id="PS00216">
    <property type="entry name" value="SUGAR_TRANSPORT_1"/>
    <property type="match status" value="1"/>
</dbReference>
<feature type="transmembrane region" description="Helical" evidence="6">
    <location>
        <begin position="434"/>
        <end position="453"/>
    </location>
</feature>
<dbReference type="InterPro" id="IPR020846">
    <property type="entry name" value="MFS_dom"/>
</dbReference>
<dbReference type="GO" id="GO:0022857">
    <property type="term" value="F:transmembrane transporter activity"/>
    <property type="evidence" value="ECO:0007669"/>
    <property type="project" value="InterPro"/>
</dbReference>
<keyword evidence="3 6" id="KW-1133">Transmembrane helix</keyword>
<feature type="transmembrane region" description="Helical" evidence="6">
    <location>
        <begin position="187"/>
        <end position="209"/>
    </location>
</feature>
<keyword evidence="4 6" id="KW-0472">Membrane</keyword>
<organism evidence="8">
    <name type="scientific">Microbacterium sp. A8/3-1</name>
    <dbReference type="NCBI Taxonomy" id="3160749"/>
    <lineage>
        <taxon>Bacteria</taxon>
        <taxon>Bacillati</taxon>
        <taxon>Actinomycetota</taxon>
        <taxon>Actinomycetes</taxon>
        <taxon>Micrococcales</taxon>
        <taxon>Microbacteriaceae</taxon>
        <taxon>Microbacterium</taxon>
    </lineage>
</organism>
<evidence type="ECO:0000256" key="3">
    <source>
        <dbReference type="ARBA" id="ARBA00022989"/>
    </source>
</evidence>
<feature type="transmembrane region" description="Helical" evidence="6">
    <location>
        <begin position="272"/>
        <end position="294"/>
    </location>
</feature>
<feature type="transmembrane region" description="Helical" evidence="6">
    <location>
        <begin position="128"/>
        <end position="147"/>
    </location>
</feature>
<feature type="transmembrane region" description="Helical" evidence="6">
    <location>
        <begin position="339"/>
        <end position="357"/>
    </location>
</feature>
<gene>
    <name evidence="8" type="ORF">ABS642_18555</name>
</gene>
<evidence type="ECO:0000256" key="2">
    <source>
        <dbReference type="ARBA" id="ARBA00022692"/>
    </source>
</evidence>
<feature type="transmembrane region" description="Helical" evidence="6">
    <location>
        <begin position="363"/>
        <end position="389"/>
    </location>
</feature>
<dbReference type="SUPFAM" id="SSF103473">
    <property type="entry name" value="MFS general substrate transporter"/>
    <property type="match status" value="1"/>
</dbReference>
<comment type="subcellular location">
    <subcellularLocation>
        <location evidence="1">Cell membrane</location>
        <topology evidence="1">Multi-pass membrane protein</topology>
    </subcellularLocation>
</comment>
<sequence length="457" mass="47516">MTVDVDDPRGESSAGAAGRVPEGNLALPQPPATGSVPALTAPEASDARTGDVRLRSIVLLVAATFGAGMAMIVPMAYSLAVRLDQLAPDRTEALGLVLAVGSAATLVLAPLTGILSDRLRSRWGRRRPFTVIGLLIGAVSVPIMALAPSLAVLTIGWTLSTVGWGTAAASLGNWQADRLPPHQRGRVSGLTGVTMQVAPVVGIILVGFFRDQVLVVFALPALIGVVLVIAFLAVVRDPDSRGMVFERRLTVGGLLRSYGFDPRTAPDFAWNWLGRFIFFSGLTLTTSFTVFFVAQRLELRVPDVAGVLAIVSASSIVTATVGSLGGGWLSDRVGRRKPFILTGASLFAAGCGVSAFAHDLPTLMVGTLLNSLGIATFSAVAQALLLDVLPDREREAGRYMAIALFAQKIPGVFAPVLGGAVLAIGAGAENFTALYLLAAALAFAGGLLITLSVRSVR</sequence>
<keyword evidence="2 6" id="KW-0812">Transmembrane</keyword>
<dbReference type="RefSeq" id="WP_350351302.1">
    <property type="nucleotide sequence ID" value="NZ_CP158357.1"/>
</dbReference>
<accession>A0AAU7VUN6</accession>
<evidence type="ECO:0000256" key="6">
    <source>
        <dbReference type="SAM" id="Phobius"/>
    </source>
</evidence>
<dbReference type="InterPro" id="IPR005829">
    <property type="entry name" value="Sugar_transporter_CS"/>
</dbReference>
<dbReference type="GO" id="GO:0005886">
    <property type="term" value="C:plasma membrane"/>
    <property type="evidence" value="ECO:0007669"/>
    <property type="project" value="UniProtKB-SubCell"/>
</dbReference>